<reference evidence="2 3" key="1">
    <citation type="submission" date="2020-08" db="EMBL/GenBank/DDBJ databases">
        <title>Genomic Encyclopedia of Type Strains, Phase IV (KMG-IV): sequencing the most valuable type-strain genomes for metagenomic binning, comparative biology and taxonomic classification.</title>
        <authorList>
            <person name="Goeker M."/>
        </authorList>
    </citation>
    <scope>NUCLEOTIDE SEQUENCE [LARGE SCALE GENOMIC DNA]</scope>
    <source>
        <strain evidence="2 3">DSM 101806</strain>
    </source>
</reference>
<accession>A0A7W6P044</accession>
<gene>
    <name evidence="2" type="ORF">GGR46_005075</name>
</gene>
<name>A0A7W6P044_9SPHN</name>
<evidence type="ECO:0000313" key="3">
    <source>
        <dbReference type="Proteomes" id="UP000557392"/>
    </source>
</evidence>
<evidence type="ECO:0000256" key="1">
    <source>
        <dbReference type="SAM" id="Phobius"/>
    </source>
</evidence>
<evidence type="ECO:0000313" key="2">
    <source>
        <dbReference type="EMBL" id="MBB4101481.1"/>
    </source>
</evidence>
<dbReference type="RefSeq" id="WP_184000842.1">
    <property type="nucleotide sequence ID" value="NZ_JACIEH010000007.1"/>
</dbReference>
<keyword evidence="3" id="KW-1185">Reference proteome</keyword>
<dbReference type="EMBL" id="JACIEH010000007">
    <property type="protein sequence ID" value="MBB4101481.1"/>
    <property type="molecule type" value="Genomic_DNA"/>
</dbReference>
<feature type="transmembrane region" description="Helical" evidence="1">
    <location>
        <begin position="6"/>
        <end position="26"/>
    </location>
</feature>
<dbReference type="Proteomes" id="UP000557392">
    <property type="component" value="Unassembled WGS sequence"/>
</dbReference>
<dbReference type="AlphaFoldDB" id="A0A7W6P044"/>
<keyword evidence="1" id="KW-0812">Transmembrane</keyword>
<protein>
    <submittedName>
        <fullName evidence="2">Uncharacterized protein</fullName>
    </submittedName>
</protein>
<comment type="caution">
    <text evidence="2">The sequence shown here is derived from an EMBL/GenBank/DDBJ whole genome shotgun (WGS) entry which is preliminary data.</text>
</comment>
<sequence length="47" mass="5203">MSFLSEGQLMGLAYVISSLAALVWAFRRKAALRSRDSDRVDIDAVES</sequence>
<keyword evidence="1" id="KW-1133">Transmembrane helix</keyword>
<organism evidence="2 3">
    <name type="scientific">Sphingomonas kyeonggiensis</name>
    <dbReference type="NCBI Taxonomy" id="1268553"/>
    <lineage>
        <taxon>Bacteria</taxon>
        <taxon>Pseudomonadati</taxon>
        <taxon>Pseudomonadota</taxon>
        <taxon>Alphaproteobacteria</taxon>
        <taxon>Sphingomonadales</taxon>
        <taxon>Sphingomonadaceae</taxon>
        <taxon>Sphingomonas</taxon>
    </lineage>
</organism>
<proteinExistence type="predicted"/>
<keyword evidence="1" id="KW-0472">Membrane</keyword>